<name>A0A6P2CZT9_9BACT</name>
<sequence>MPERMPKAKPLTERKRERPTAWNRGYGRMHQDLRRELLATFPVCQHCQTEFSQHAHHLRYPALSLSDYLALCESCHGRLHAKQDR</sequence>
<protein>
    <recommendedName>
        <fullName evidence="4">HNH endonuclease</fullName>
    </recommendedName>
</protein>
<proteinExistence type="predicted"/>
<keyword evidence="3" id="KW-1185">Reference proteome</keyword>
<gene>
    <name evidence="2" type="ORF">SOIL9_36370</name>
</gene>
<organism evidence="2 3">
    <name type="scientific">Gemmata massiliana</name>
    <dbReference type="NCBI Taxonomy" id="1210884"/>
    <lineage>
        <taxon>Bacteria</taxon>
        <taxon>Pseudomonadati</taxon>
        <taxon>Planctomycetota</taxon>
        <taxon>Planctomycetia</taxon>
        <taxon>Gemmatales</taxon>
        <taxon>Gemmataceae</taxon>
        <taxon>Gemmata</taxon>
    </lineage>
</organism>
<dbReference type="EMBL" id="LR593886">
    <property type="protein sequence ID" value="VTR94077.1"/>
    <property type="molecule type" value="Genomic_DNA"/>
</dbReference>
<feature type="compositionally biased region" description="Basic and acidic residues" evidence="1">
    <location>
        <begin position="1"/>
        <end position="19"/>
    </location>
</feature>
<evidence type="ECO:0008006" key="4">
    <source>
        <dbReference type="Google" id="ProtNLM"/>
    </source>
</evidence>
<dbReference type="AlphaFoldDB" id="A0A6P2CZT9"/>
<reference evidence="2 3" key="1">
    <citation type="submission" date="2019-05" db="EMBL/GenBank/DDBJ databases">
        <authorList>
            <consortium name="Science for Life Laboratories"/>
        </authorList>
    </citation>
    <scope>NUCLEOTIDE SEQUENCE [LARGE SCALE GENOMIC DNA]</scope>
    <source>
        <strain evidence="2">Soil9</strain>
    </source>
</reference>
<evidence type="ECO:0000256" key="1">
    <source>
        <dbReference type="SAM" id="MobiDB-lite"/>
    </source>
</evidence>
<evidence type="ECO:0000313" key="2">
    <source>
        <dbReference type="EMBL" id="VTR94077.1"/>
    </source>
</evidence>
<feature type="region of interest" description="Disordered" evidence="1">
    <location>
        <begin position="1"/>
        <end position="25"/>
    </location>
</feature>
<accession>A0A6P2CZT9</accession>
<dbReference type="KEGG" id="gms:SOIL9_36370"/>
<evidence type="ECO:0000313" key="3">
    <source>
        <dbReference type="Proteomes" id="UP000464178"/>
    </source>
</evidence>
<dbReference type="Proteomes" id="UP000464178">
    <property type="component" value="Chromosome"/>
</dbReference>